<accession>A0A835ZVJ3</accession>
<organism evidence="1 2">
    <name type="scientific">Ovis aries</name>
    <name type="common">Sheep</name>
    <dbReference type="NCBI Taxonomy" id="9940"/>
    <lineage>
        <taxon>Eukaryota</taxon>
        <taxon>Metazoa</taxon>
        <taxon>Chordata</taxon>
        <taxon>Craniata</taxon>
        <taxon>Vertebrata</taxon>
        <taxon>Euteleostomi</taxon>
        <taxon>Mammalia</taxon>
        <taxon>Eutheria</taxon>
        <taxon>Laurasiatheria</taxon>
        <taxon>Artiodactyla</taxon>
        <taxon>Ruminantia</taxon>
        <taxon>Pecora</taxon>
        <taxon>Bovidae</taxon>
        <taxon>Caprinae</taxon>
        <taxon>Ovis</taxon>
    </lineage>
</organism>
<evidence type="ECO:0000313" key="2">
    <source>
        <dbReference type="Proteomes" id="UP000664991"/>
    </source>
</evidence>
<dbReference type="EMBL" id="JAEMGP010000011">
    <property type="protein sequence ID" value="KAG5202907.1"/>
    <property type="molecule type" value="Genomic_DNA"/>
</dbReference>
<name>A0A835ZVJ3_SHEEP</name>
<protein>
    <submittedName>
        <fullName evidence="1">Uncharacterized protein</fullName>
    </submittedName>
</protein>
<reference evidence="1 2" key="1">
    <citation type="submission" date="2020-12" db="EMBL/GenBank/DDBJ databases">
        <title>De novo assembly of Tibetan sheep genome.</title>
        <authorList>
            <person name="Li X."/>
        </authorList>
    </citation>
    <scope>NUCLEOTIDE SEQUENCE [LARGE SCALE GENOMIC DNA]</scope>
    <source>
        <tissue evidence="1">Heart</tissue>
    </source>
</reference>
<sequence length="430" mass="47258">MRSTPSAALIYWQPVMRSTPAPPAAVISPPGPADIVSSSPLLLPSPSRHAPVPPEAYPPAVGYPRAGLPLKLSQLGDRHLSTWNLDSSSAKHPPLNVAIALPILQVEKPPRRGQDTCPESESPKLERSGAIRTWWPPSRQLKGPRRNYRELLVYPSRSSVYKISVPWYQWLQAASDGDPGLLGKLIFLAARTSKSHSKAKIIYLESRQNQELLLPVGLTKPLVFPRLRGALLKVKVKVIFTSYMALPTHDLSCTLVTLRPDSQSCGFHGPEKEKREEVWVRSSVSQGFQQGGMQMCTFAEREQEPEKQEGASLRWVSSAPLKTPAGLRPTCGAEGARMLLLGPPIEESLAADGGGSPGQWEQERPMGRLWDLYGSERAEFPRTSPCPTELGPQREEDKMLCGLVPCAHMRSEKPAANSLYCLKPLRGAIV</sequence>
<gene>
    <name evidence="1" type="ORF">JEQ12_002490</name>
</gene>
<dbReference type="AlphaFoldDB" id="A0A835ZVJ3"/>
<dbReference type="Proteomes" id="UP000664991">
    <property type="component" value="Unassembled WGS sequence"/>
</dbReference>
<comment type="caution">
    <text evidence="1">The sequence shown here is derived from an EMBL/GenBank/DDBJ whole genome shotgun (WGS) entry which is preliminary data.</text>
</comment>
<evidence type="ECO:0000313" key="1">
    <source>
        <dbReference type="EMBL" id="KAG5202907.1"/>
    </source>
</evidence>
<proteinExistence type="predicted"/>